<evidence type="ECO:0000313" key="3">
    <source>
        <dbReference type="Proteomes" id="UP001499909"/>
    </source>
</evidence>
<name>A0ABP7MU93_9BACT</name>
<evidence type="ECO:0000256" key="1">
    <source>
        <dbReference type="SAM" id="MobiDB-lite"/>
    </source>
</evidence>
<accession>A0ABP7MU93</accession>
<feature type="region of interest" description="Disordered" evidence="1">
    <location>
        <begin position="18"/>
        <end position="41"/>
    </location>
</feature>
<gene>
    <name evidence="2" type="ORF">GCM10022406_13020</name>
</gene>
<dbReference type="Proteomes" id="UP001499909">
    <property type="component" value="Unassembled WGS sequence"/>
</dbReference>
<organism evidence="2 3">
    <name type="scientific">Hymenobacter algoricola</name>
    <dbReference type="NCBI Taxonomy" id="486267"/>
    <lineage>
        <taxon>Bacteria</taxon>
        <taxon>Pseudomonadati</taxon>
        <taxon>Bacteroidota</taxon>
        <taxon>Cytophagia</taxon>
        <taxon>Cytophagales</taxon>
        <taxon>Hymenobacteraceae</taxon>
        <taxon>Hymenobacter</taxon>
    </lineage>
</organism>
<comment type="caution">
    <text evidence="2">The sequence shown here is derived from an EMBL/GenBank/DDBJ whole genome shotgun (WGS) entry which is preliminary data.</text>
</comment>
<dbReference type="SUPFAM" id="SSF69304">
    <property type="entry name" value="Tricorn protease N-terminal domain"/>
    <property type="match status" value="1"/>
</dbReference>
<dbReference type="EMBL" id="BAABDH010000020">
    <property type="protein sequence ID" value="GAA3928852.1"/>
    <property type="molecule type" value="Genomic_DNA"/>
</dbReference>
<proteinExistence type="predicted"/>
<evidence type="ECO:0008006" key="4">
    <source>
        <dbReference type="Google" id="ProtNLM"/>
    </source>
</evidence>
<keyword evidence="3" id="KW-1185">Reference proteome</keyword>
<reference evidence="3" key="1">
    <citation type="journal article" date="2019" name="Int. J. Syst. Evol. Microbiol.">
        <title>The Global Catalogue of Microorganisms (GCM) 10K type strain sequencing project: providing services to taxonomists for standard genome sequencing and annotation.</title>
        <authorList>
            <consortium name="The Broad Institute Genomics Platform"/>
            <consortium name="The Broad Institute Genome Sequencing Center for Infectious Disease"/>
            <person name="Wu L."/>
            <person name="Ma J."/>
        </authorList>
    </citation>
    <scope>NUCLEOTIDE SEQUENCE [LARGE SCALE GENOMIC DNA]</scope>
    <source>
        <strain evidence="3">JCM 17214</strain>
    </source>
</reference>
<protein>
    <recommendedName>
        <fullName evidence="4">Esterase-like activity of phytase family protein</fullName>
    </recommendedName>
</protein>
<evidence type="ECO:0000313" key="2">
    <source>
        <dbReference type="EMBL" id="GAA3928852.1"/>
    </source>
</evidence>
<sequence>MFATLLSTLVGSSCSEAQSDDKALKGKKKKDKDKTAADGELVPGLQKVGSMDNVMESSGLARANTAGTFYTFADAGNEPILYKVDMTGRLLERSQLPFSNVDWESIAQDDKGTLFITDAGNNNSSRRDLAVYRLNPGTSETTKIKFAYADQKAFPPGKKDRNFDCEASLWHAGKLYLFTKDRAQQTTSKVYTMPDQPGQQTARLLTSLSIPGEVTDANLSPDGKRLALLGREELFILEGSDLASALKATPRHFSLKGAGQTEGLVFFDDQTLMISTEEGTLYQYKIPQ</sequence>